<proteinExistence type="predicted"/>
<dbReference type="EMBL" id="CALNXJ010000045">
    <property type="protein sequence ID" value="CAH3148774.1"/>
    <property type="molecule type" value="Genomic_DNA"/>
</dbReference>
<organism evidence="1 2">
    <name type="scientific">Pocillopora meandrina</name>
    <dbReference type="NCBI Taxonomy" id="46732"/>
    <lineage>
        <taxon>Eukaryota</taxon>
        <taxon>Metazoa</taxon>
        <taxon>Cnidaria</taxon>
        <taxon>Anthozoa</taxon>
        <taxon>Hexacorallia</taxon>
        <taxon>Scleractinia</taxon>
        <taxon>Astrocoeniina</taxon>
        <taxon>Pocilloporidae</taxon>
        <taxon>Pocillopora</taxon>
    </lineage>
</organism>
<evidence type="ECO:0000313" key="2">
    <source>
        <dbReference type="Proteomes" id="UP001159428"/>
    </source>
</evidence>
<dbReference type="SUPFAM" id="SSF56204">
    <property type="entry name" value="Hect, E3 ligase catalytic domain"/>
    <property type="match status" value="1"/>
</dbReference>
<dbReference type="GO" id="GO:0004842">
    <property type="term" value="F:ubiquitin-protein transferase activity"/>
    <property type="evidence" value="ECO:0007669"/>
    <property type="project" value="InterPro"/>
</dbReference>
<evidence type="ECO:0000313" key="1">
    <source>
        <dbReference type="EMBL" id="CAH3148774.1"/>
    </source>
</evidence>
<name>A0AAU9XIK8_9CNID</name>
<accession>A0AAU9XIK8</accession>
<dbReference type="Proteomes" id="UP001159428">
    <property type="component" value="Unassembled WGS sequence"/>
</dbReference>
<dbReference type="Gene3D" id="3.30.2410.10">
    <property type="entry name" value="Hect, E3 ligase catalytic domain"/>
    <property type="match status" value="1"/>
</dbReference>
<protein>
    <submittedName>
        <fullName evidence="1">Uncharacterized protein</fullName>
    </submittedName>
</protein>
<sequence>MTNLLEAEFSEEGSNNRRFENVVYAKFMKSLREAANHSFLYNLQVEGELQYLSHILQFKTGAEEEPVLRFVLHLRLQFVEVTTTFISTANTCINCLNLPHQFRDIFLLPENKLFNLYDLVLSNACFGHV</sequence>
<keyword evidence="2" id="KW-1185">Reference proteome</keyword>
<dbReference type="InterPro" id="IPR035983">
    <property type="entry name" value="Hect_E3_ubiquitin_ligase"/>
</dbReference>
<dbReference type="AlphaFoldDB" id="A0AAU9XIK8"/>
<reference evidence="1 2" key="1">
    <citation type="submission" date="2022-05" db="EMBL/GenBank/DDBJ databases">
        <authorList>
            <consortium name="Genoscope - CEA"/>
            <person name="William W."/>
        </authorList>
    </citation>
    <scope>NUCLEOTIDE SEQUENCE [LARGE SCALE GENOMIC DNA]</scope>
</reference>
<gene>
    <name evidence="1" type="ORF">PMEA_00024102</name>
</gene>
<comment type="caution">
    <text evidence="1">The sequence shown here is derived from an EMBL/GenBank/DDBJ whole genome shotgun (WGS) entry which is preliminary data.</text>
</comment>